<feature type="compositionally biased region" description="Basic and acidic residues" evidence="1">
    <location>
        <begin position="11"/>
        <end position="22"/>
    </location>
</feature>
<dbReference type="AlphaFoldDB" id="A0AA38P0X5"/>
<evidence type="ECO:0000313" key="2">
    <source>
        <dbReference type="EMBL" id="KAJ3834258.1"/>
    </source>
</evidence>
<sequence>MVSTSLPIDVDGDKTSDADKGFETTTEQNISYRPNPPSSEPTDTDKGFETTPDQNDSYSTNAPSSNTTDIDGRFETTLDQDIFYPTDAPRSGWFFEAFHYLQVNLGPQFEALVTLWVAFERKNNWRNPYRLAGFPADKTPTVLLLWKKNSRRPLPEVEQSGLCSPDFVAQTWAWWASLQPKWRSIDEEGRPLPFSEFGGDMARLETHGKNGWLCLLVCVKWWGKGLQNTIFDDRESHLNDWLAIIADMQKMLQKLVG</sequence>
<proteinExistence type="predicted"/>
<feature type="region of interest" description="Disordered" evidence="1">
    <location>
        <begin position="1"/>
        <end position="71"/>
    </location>
</feature>
<protein>
    <submittedName>
        <fullName evidence="2">Uncharacterized protein</fullName>
    </submittedName>
</protein>
<evidence type="ECO:0000256" key="1">
    <source>
        <dbReference type="SAM" id="MobiDB-lite"/>
    </source>
</evidence>
<keyword evidence="3" id="KW-1185">Reference proteome</keyword>
<organism evidence="2 3">
    <name type="scientific">Lentinula raphanica</name>
    <dbReference type="NCBI Taxonomy" id="153919"/>
    <lineage>
        <taxon>Eukaryota</taxon>
        <taxon>Fungi</taxon>
        <taxon>Dikarya</taxon>
        <taxon>Basidiomycota</taxon>
        <taxon>Agaricomycotina</taxon>
        <taxon>Agaricomycetes</taxon>
        <taxon>Agaricomycetidae</taxon>
        <taxon>Agaricales</taxon>
        <taxon>Marasmiineae</taxon>
        <taxon>Omphalotaceae</taxon>
        <taxon>Lentinula</taxon>
    </lineage>
</organism>
<reference evidence="2" key="1">
    <citation type="submission" date="2022-08" db="EMBL/GenBank/DDBJ databases">
        <authorList>
            <consortium name="DOE Joint Genome Institute"/>
            <person name="Min B."/>
            <person name="Riley R."/>
            <person name="Sierra-Patev S."/>
            <person name="Naranjo-Ortiz M."/>
            <person name="Looney B."/>
            <person name="Konkel Z."/>
            <person name="Slot J.C."/>
            <person name="Sakamoto Y."/>
            <person name="Steenwyk J.L."/>
            <person name="Rokas A."/>
            <person name="Carro J."/>
            <person name="Camarero S."/>
            <person name="Ferreira P."/>
            <person name="Molpeceres G."/>
            <person name="Ruiz-Duenas F.J."/>
            <person name="Serrano A."/>
            <person name="Henrissat B."/>
            <person name="Drula E."/>
            <person name="Hughes K.W."/>
            <person name="Mata J.L."/>
            <person name="Ishikawa N.K."/>
            <person name="Vargas-Isla R."/>
            <person name="Ushijima S."/>
            <person name="Smith C.A."/>
            <person name="Ahrendt S."/>
            <person name="Andreopoulos W."/>
            <person name="He G."/>
            <person name="Labutti K."/>
            <person name="Lipzen A."/>
            <person name="Ng V."/>
            <person name="Sandor L."/>
            <person name="Barry K."/>
            <person name="Martinez A.T."/>
            <person name="Xiao Y."/>
            <person name="Gibbons J.G."/>
            <person name="Terashima K."/>
            <person name="Hibbett D.S."/>
            <person name="Grigoriev I.V."/>
        </authorList>
    </citation>
    <scope>NUCLEOTIDE SEQUENCE</scope>
    <source>
        <strain evidence="2">TFB9207</strain>
    </source>
</reference>
<dbReference type="Proteomes" id="UP001163846">
    <property type="component" value="Unassembled WGS sequence"/>
</dbReference>
<accession>A0AA38P0X5</accession>
<feature type="compositionally biased region" description="Polar residues" evidence="1">
    <location>
        <begin position="23"/>
        <end position="32"/>
    </location>
</feature>
<dbReference type="EMBL" id="MU806558">
    <property type="protein sequence ID" value="KAJ3834258.1"/>
    <property type="molecule type" value="Genomic_DNA"/>
</dbReference>
<comment type="caution">
    <text evidence="2">The sequence shown here is derived from an EMBL/GenBank/DDBJ whole genome shotgun (WGS) entry which is preliminary data.</text>
</comment>
<name>A0AA38P0X5_9AGAR</name>
<evidence type="ECO:0000313" key="3">
    <source>
        <dbReference type="Proteomes" id="UP001163846"/>
    </source>
</evidence>
<feature type="compositionally biased region" description="Polar residues" evidence="1">
    <location>
        <begin position="51"/>
        <end position="69"/>
    </location>
</feature>
<gene>
    <name evidence="2" type="ORF">F5878DRAFT_545176</name>
</gene>